<dbReference type="EMBL" id="BMAV01014962">
    <property type="protein sequence ID" value="GFY63868.1"/>
    <property type="molecule type" value="Genomic_DNA"/>
</dbReference>
<gene>
    <name evidence="1" type="ORF">TNIN_458271</name>
</gene>
<evidence type="ECO:0000313" key="2">
    <source>
        <dbReference type="Proteomes" id="UP000886998"/>
    </source>
</evidence>
<keyword evidence="2" id="KW-1185">Reference proteome</keyword>
<reference evidence="1" key="1">
    <citation type="submission" date="2020-08" db="EMBL/GenBank/DDBJ databases">
        <title>Multicomponent nature underlies the extraordinary mechanical properties of spider dragline silk.</title>
        <authorList>
            <person name="Kono N."/>
            <person name="Nakamura H."/>
            <person name="Mori M."/>
            <person name="Yoshida Y."/>
            <person name="Ohtoshi R."/>
            <person name="Malay A.D."/>
            <person name="Moran D.A.P."/>
            <person name="Tomita M."/>
            <person name="Numata K."/>
            <person name="Arakawa K."/>
        </authorList>
    </citation>
    <scope>NUCLEOTIDE SEQUENCE</scope>
</reference>
<dbReference type="AlphaFoldDB" id="A0A8X6Y457"/>
<dbReference type="Proteomes" id="UP000886998">
    <property type="component" value="Unassembled WGS sequence"/>
</dbReference>
<dbReference type="InterPro" id="IPR036691">
    <property type="entry name" value="Endo/exonu/phosph_ase_sf"/>
</dbReference>
<proteinExistence type="predicted"/>
<protein>
    <submittedName>
        <fullName evidence="1">Uncharacterized protein</fullName>
    </submittedName>
</protein>
<name>A0A8X6Y457_9ARAC</name>
<dbReference type="OrthoDB" id="10065625at2759"/>
<dbReference type="SUPFAM" id="SSF56219">
    <property type="entry name" value="DNase I-like"/>
    <property type="match status" value="1"/>
</dbReference>
<evidence type="ECO:0000313" key="1">
    <source>
        <dbReference type="EMBL" id="GFY63868.1"/>
    </source>
</evidence>
<comment type="caution">
    <text evidence="1">The sequence shown here is derived from an EMBL/GenBank/DDBJ whole genome shotgun (WGS) entry which is preliminary data.</text>
</comment>
<organism evidence="1 2">
    <name type="scientific">Trichonephila inaurata madagascariensis</name>
    <dbReference type="NCBI Taxonomy" id="2747483"/>
    <lineage>
        <taxon>Eukaryota</taxon>
        <taxon>Metazoa</taxon>
        <taxon>Ecdysozoa</taxon>
        <taxon>Arthropoda</taxon>
        <taxon>Chelicerata</taxon>
        <taxon>Arachnida</taxon>
        <taxon>Araneae</taxon>
        <taxon>Araneomorphae</taxon>
        <taxon>Entelegynae</taxon>
        <taxon>Araneoidea</taxon>
        <taxon>Nephilidae</taxon>
        <taxon>Trichonephila</taxon>
        <taxon>Trichonephila inaurata</taxon>
    </lineage>
</organism>
<sequence>MKVKLDQLRELADTHNAQIIEIQETKLKEQMKLNIKEFYINLLDRPNREGGGLALLIRDIKYQNIVIPQTSTDLEIQGVSIFWGKHKLNIFNIWMPQLPNRLTP</sequence>
<accession>A0A8X6Y457</accession>
<dbReference type="Gene3D" id="3.60.10.10">
    <property type="entry name" value="Endonuclease/exonuclease/phosphatase"/>
    <property type="match status" value="1"/>
</dbReference>